<dbReference type="Pfam" id="PF00002">
    <property type="entry name" value="7tm_2"/>
    <property type="match status" value="1"/>
</dbReference>
<comment type="caution">
    <text evidence="10">The sequence shown here is derived from an EMBL/GenBank/DDBJ whole genome shotgun (WGS) entry which is preliminary data.</text>
</comment>
<proteinExistence type="predicted"/>
<dbReference type="InterPro" id="IPR000203">
    <property type="entry name" value="GPS"/>
</dbReference>
<evidence type="ECO:0000256" key="2">
    <source>
        <dbReference type="ARBA" id="ARBA00022692"/>
    </source>
</evidence>
<feature type="transmembrane region" description="Helical" evidence="6">
    <location>
        <begin position="305"/>
        <end position="321"/>
    </location>
</feature>
<evidence type="ECO:0000259" key="8">
    <source>
        <dbReference type="PROSITE" id="PS50221"/>
    </source>
</evidence>
<reference evidence="10 11" key="1">
    <citation type="submission" date="2024-01" db="EMBL/GenBank/DDBJ databases">
        <authorList>
            <person name="Alioto T."/>
            <person name="Alioto T."/>
            <person name="Gomez Garrido J."/>
        </authorList>
    </citation>
    <scope>NUCLEOTIDE SEQUENCE [LARGE SCALE GENOMIC DNA]</scope>
</reference>
<dbReference type="Gene3D" id="2.60.220.50">
    <property type="match status" value="1"/>
</dbReference>
<dbReference type="EMBL" id="CAWUFR010000054">
    <property type="protein sequence ID" value="CAK6962024.1"/>
    <property type="molecule type" value="Genomic_DNA"/>
</dbReference>
<dbReference type="InterPro" id="IPR000832">
    <property type="entry name" value="GPCR_2_secretin-like"/>
</dbReference>
<accession>A0AAV1NT78</accession>
<dbReference type="PROSITE" id="PS50261">
    <property type="entry name" value="G_PROTEIN_RECEP_F2_4"/>
    <property type="match status" value="1"/>
</dbReference>
<dbReference type="GO" id="GO:0005886">
    <property type="term" value="C:plasma membrane"/>
    <property type="evidence" value="ECO:0007669"/>
    <property type="project" value="TreeGrafter"/>
</dbReference>
<protein>
    <submittedName>
        <fullName evidence="10">Adhesion G-protein coupled receptor G2-like</fullName>
    </submittedName>
</protein>
<comment type="subcellular location">
    <subcellularLocation>
        <location evidence="1">Membrane</location>
        <topology evidence="1">Multi-pass membrane protein</topology>
    </subcellularLocation>
</comment>
<feature type="transmembrane region" description="Helical" evidence="6">
    <location>
        <begin position="431"/>
        <end position="453"/>
    </location>
</feature>
<dbReference type="InterPro" id="IPR057244">
    <property type="entry name" value="GAIN_B"/>
</dbReference>
<dbReference type="PANTHER" id="PTHR12011">
    <property type="entry name" value="ADHESION G-PROTEIN COUPLED RECEPTOR"/>
    <property type="match status" value="1"/>
</dbReference>
<keyword evidence="10" id="KW-0675">Receptor</keyword>
<feature type="chain" id="PRO_5043763117" evidence="7">
    <location>
        <begin position="18"/>
        <end position="543"/>
    </location>
</feature>
<dbReference type="InterPro" id="IPR046338">
    <property type="entry name" value="GAIN_dom_sf"/>
</dbReference>
<name>A0AAV1NT78_SCOSC</name>
<evidence type="ECO:0000256" key="3">
    <source>
        <dbReference type="ARBA" id="ARBA00022989"/>
    </source>
</evidence>
<keyword evidence="5" id="KW-1015">Disulfide bond</keyword>
<dbReference type="SMART" id="SM00303">
    <property type="entry name" value="GPS"/>
    <property type="match status" value="1"/>
</dbReference>
<dbReference type="Pfam" id="PF01825">
    <property type="entry name" value="GPS"/>
    <property type="match status" value="1"/>
</dbReference>
<evidence type="ECO:0000313" key="10">
    <source>
        <dbReference type="EMBL" id="CAK6962024.1"/>
    </source>
</evidence>
<dbReference type="Proteomes" id="UP001314229">
    <property type="component" value="Unassembled WGS sequence"/>
</dbReference>
<feature type="domain" description="GAIN-B" evidence="8">
    <location>
        <begin position="115"/>
        <end position="262"/>
    </location>
</feature>
<organism evidence="10 11">
    <name type="scientific">Scomber scombrus</name>
    <name type="common">Atlantic mackerel</name>
    <name type="synonym">Scomber vernalis</name>
    <dbReference type="NCBI Taxonomy" id="13677"/>
    <lineage>
        <taxon>Eukaryota</taxon>
        <taxon>Metazoa</taxon>
        <taxon>Chordata</taxon>
        <taxon>Craniata</taxon>
        <taxon>Vertebrata</taxon>
        <taxon>Euteleostomi</taxon>
        <taxon>Actinopterygii</taxon>
        <taxon>Neopterygii</taxon>
        <taxon>Teleostei</taxon>
        <taxon>Neoteleostei</taxon>
        <taxon>Acanthomorphata</taxon>
        <taxon>Pelagiaria</taxon>
        <taxon>Scombriformes</taxon>
        <taxon>Scombridae</taxon>
        <taxon>Scomber</taxon>
    </lineage>
</organism>
<dbReference type="PANTHER" id="PTHR12011:SF326">
    <property type="entry name" value="ADHESION G-PROTEIN COUPLED RECEPTOR G5"/>
    <property type="match status" value="1"/>
</dbReference>
<evidence type="ECO:0000259" key="9">
    <source>
        <dbReference type="PROSITE" id="PS50261"/>
    </source>
</evidence>
<feature type="transmembrane region" description="Helical" evidence="6">
    <location>
        <begin position="375"/>
        <end position="397"/>
    </location>
</feature>
<feature type="transmembrane region" description="Helical" evidence="6">
    <location>
        <begin position="473"/>
        <end position="495"/>
    </location>
</feature>
<feature type="transmembrane region" description="Helical" evidence="6">
    <location>
        <begin position="341"/>
        <end position="363"/>
    </location>
</feature>
<keyword evidence="7" id="KW-0732">Signal</keyword>
<dbReference type="AlphaFoldDB" id="A0AAV1NT78"/>
<dbReference type="GO" id="GO:0007166">
    <property type="term" value="P:cell surface receptor signaling pathway"/>
    <property type="evidence" value="ECO:0007669"/>
    <property type="project" value="InterPro"/>
</dbReference>
<dbReference type="PROSITE" id="PS50221">
    <property type="entry name" value="GAIN_B"/>
    <property type="match status" value="1"/>
</dbReference>
<dbReference type="GO" id="GO:0007189">
    <property type="term" value="P:adenylate cyclase-activating G protein-coupled receptor signaling pathway"/>
    <property type="evidence" value="ECO:0007669"/>
    <property type="project" value="TreeGrafter"/>
</dbReference>
<keyword evidence="11" id="KW-1185">Reference proteome</keyword>
<keyword evidence="2 6" id="KW-0812">Transmembrane</keyword>
<feature type="transmembrane region" description="Helical" evidence="6">
    <location>
        <begin position="268"/>
        <end position="293"/>
    </location>
</feature>
<gene>
    <name evidence="10" type="ORF">FSCOSCO3_A027064</name>
</gene>
<dbReference type="InterPro" id="IPR017981">
    <property type="entry name" value="GPCR_2-like_7TM"/>
</dbReference>
<keyword evidence="4 6" id="KW-0472">Membrane</keyword>
<dbReference type="PRINTS" id="PR00249">
    <property type="entry name" value="GPCRSECRETIN"/>
</dbReference>
<dbReference type="Gene3D" id="1.20.1070.10">
    <property type="entry name" value="Rhodopsin 7-helix transmembrane proteins"/>
    <property type="match status" value="1"/>
</dbReference>
<dbReference type="GO" id="GO:0004930">
    <property type="term" value="F:G protein-coupled receptor activity"/>
    <property type="evidence" value="ECO:0007669"/>
    <property type="project" value="InterPro"/>
</dbReference>
<feature type="signal peptide" evidence="7">
    <location>
        <begin position="1"/>
        <end position="17"/>
    </location>
</feature>
<sequence length="543" mass="60434">MCLVILVFYVLLPSVVSVSTQTSLLQGFRNKRMKWWFLYWLILSLVSHILTDDSDIDDPWSCMSEADSDLTESQSDSTIRTVEKLEDCLEEALLTETKSICVGRFMAVLYKPQGPFKGLEFYASETEVMSEKAVANSTLSVQLPSELDVGPNNPIVFCVLTWPEKQGHIWGSPGVVHGSKLVGLSVGTKNISGLQERVNITMNLTMGVNETEEPSCVFFNFTEEKYSSNGCLTLWKRGQSHVTCSCDHLTYFGVLLVSASLSPTDQKVLTYISLIGCSISLFALVITFLLFISKRKIRGDVSMKVHINLAIALILLNLHFLPSGLVAATSSRGVCLYMALLLHYSLLATFSWMAVEGFHLYLLIVRVFNIYVRKYLLKLSLVGWGVPAVIVSLVVIIDIDAYGRVLLDSSEPNSTAVCYIGNDIVKMVTTVGMFGLVFIFNLIMFGVAVRRVVSPHHIKEFGQTDRDRAKRDIITLLGVSTLLGITWGLIFFSFGHLTTPSLYLFCIINSLQGFFIFLWFVMSLRKIGKPSTTTSIETRSSNG</sequence>
<evidence type="ECO:0000256" key="7">
    <source>
        <dbReference type="SAM" id="SignalP"/>
    </source>
</evidence>
<evidence type="ECO:0000313" key="11">
    <source>
        <dbReference type="Proteomes" id="UP001314229"/>
    </source>
</evidence>
<evidence type="ECO:0000256" key="6">
    <source>
        <dbReference type="SAM" id="Phobius"/>
    </source>
</evidence>
<evidence type="ECO:0000256" key="5">
    <source>
        <dbReference type="ARBA" id="ARBA00023157"/>
    </source>
</evidence>
<feature type="transmembrane region" description="Helical" evidence="6">
    <location>
        <begin position="501"/>
        <end position="521"/>
    </location>
</feature>
<evidence type="ECO:0000256" key="4">
    <source>
        <dbReference type="ARBA" id="ARBA00023136"/>
    </source>
</evidence>
<feature type="domain" description="G-protein coupled receptors family 2 profile 2" evidence="9">
    <location>
        <begin position="269"/>
        <end position="524"/>
    </location>
</feature>
<evidence type="ECO:0000256" key="1">
    <source>
        <dbReference type="ARBA" id="ARBA00004141"/>
    </source>
</evidence>
<keyword evidence="3 6" id="KW-1133">Transmembrane helix</keyword>